<evidence type="ECO:0000256" key="1">
    <source>
        <dbReference type="SAM" id="MobiDB-lite"/>
    </source>
</evidence>
<keyword evidence="2" id="KW-0472">Membrane</keyword>
<dbReference type="GeneID" id="89933572"/>
<dbReference type="AlphaFoldDB" id="A0AAN6TK65"/>
<protein>
    <recommendedName>
        <fullName evidence="6">Mid2 domain-containing protein</fullName>
    </recommendedName>
</protein>
<feature type="transmembrane region" description="Helical" evidence="2">
    <location>
        <begin position="243"/>
        <end position="266"/>
    </location>
</feature>
<feature type="region of interest" description="Disordered" evidence="1">
    <location>
        <begin position="452"/>
        <end position="517"/>
    </location>
</feature>
<evidence type="ECO:0000313" key="5">
    <source>
        <dbReference type="Proteomes" id="UP001302812"/>
    </source>
</evidence>
<keyword evidence="3" id="KW-0732">Signal</keyword>
<feature type="signal peptide" evidence="3">
    <location>
        <begin position="1"/>
        <end position="25"/>
    </location>
</feature>
<gene>
    <name evidence="4" type="ORF">N656DRAFT_378415</name>
</gene>
<feature type="compositionally biased region" description="Low complexity" evidence="1">
    <location>
        <begin position="464"/>
        <end position="473"/>
    </location>
</feature>
<accession>A0AAN6TK65</accession>
<evidence type="ECO:0000256" key="3">
    <source>
        <dbReference type="SAM" id="SignalP"/>
    </source>
</evidence>
<comment type="caution">
    <text evidence="4">The sequence shown here is derived from an EMBL/GenBank/DDBJ whole genome shotgun (WGS) entry which is preliminary data.</text>
</comment>
<evidence type="ECO:0000256" key="2">
    <source>
        <dbReference type="SAM" id="Phobius"/>
    </source>
</evidence>
<name>A0AAN6TK65_9PEZI</name>
<feature type="region of interest" description="Disordered" evidence="1">
    <location>
        <begin position="547"/>
        <end position="574"/>
    </location>
</feature>
<keyword evidence="2" id="KW-0812">Transmembrane</keyword>
<keyword evidence="2" id="KW-1133">Transmembrane helix</keyword>
<reference evidence="4" key="2">
    <citation type="submission" date="2023-05" db="EMBL/GenBank/DDBJ databases">
        <authorList>
            <consortium name="Lawrence Berkeley National Laboratory"/>
            <person name="Steindorff A."/>
            <person name="Hensen N."/>
            <person name="Bonometti L."/>
            <person name="Westerberg I."/>
            <person name="Brannstrom I.O."/>
            <person name="Guillou S."/>
            <person name="Cros-Aarteil S."/>
            <person name="Calhoun S."/>
            <person name="Haridas S."/>
            <person name="Kuo A."/>
            <person name="Mondo S."/>
            <person name="Pangilinan J."/>
            <person name="Riley R."/>
            <person name="Labutti K."/>
            <person name="Andreopoulos B."/>
            <person name="Lipzen A."/>
            <person name="Chen C."/>
            <person name="Yanf M."/>
            <person name="Daum C."/>
            <person name="Ng V."/>
            <person name="Clum A."/>
            <person name="Ohm R."/>
            <person name="Martin F."/>
            <person name="Silar P."/>
            <person name="Natvig D."/>
            <person name="Lalanne C."/>
            <person name="Gautier V."/>
            <person name="Ament-Velasquez S.L."/>
            <person name="Kruys A."/>
            <person name="Hutchinson M.I."/>
            <person name="Powell A.J."/>
            <person name="Barry K."/>
            <person name="Miller A.N."/>
            <person name="Grigoriev I.V."/>
            <person name="Debuchy R."/>
            <person name="Gladieux P."/>
            <person name="Thoren M.H."/>
            <person name="Johannesson H."/>
        </authorList>
    </citation>
    <scope>NUCLEOTIDE SEQUENCE</scope>
    <source>
        <strain evidence="4">CBS 508.74</strain>
    </source>
</reference>
<feature type="compositionally biased region" description="Low complexity" evidence="1">
    <location>
        <begin position="281"/>
        <end position="293"/>
    </location>
</feature>
<evidence type="ECO:0000313" key="4">
    <source>
        <dbReference type="EMBL" id="KAK4115435.1"/>
    </source>
</evidence>
<feature type="region of interest" description="Disordered" evidence="1">
    <location>
        <begin position="275"/>
        <end position="397"/>
    </location>
</feature>
<sequence>MRSIWSCSSCVVLLRFACIGNDVAAAHAGRQRKDELHRIAKAQVTAHPAHPARRDEGACPTAHSLCPASLSGDCCPAGYACATDSCYATTAGPTSACGRVGYYPCAFSEGGGCCPVGYVCGTRNQCIPPAGATITNTECPLNYFLCPSSVNYGCCMSGMGCARDACYSTAPVTNTVIQTITTTSDEQLVTQTRTTVTVVTPTPPSALPATEDPNVIAKFIPTSVPKVSASPSPDGGGGLSSGALGGIIAAVVILLIAVVIAAFFIIRRLKRVEEVMESRKGSSSGKKSKSQSQAQMEEYGRHLHSPTDETSIDPLMHATNTSISGAATPQPEATRSRSDSAGYAPNGRSRHASPDSSAGYFDHIPERVHNMPGGMHHQQPTPMTAARMRSDSDSNGQQQQLYAGYAYRPTHWRQQSGASELSADGSDNGANANIYSPLVSELDASGGYAELPSATTEQEDPRSRSSSAASVRGHAGGGSGWFGHVRKRSDSRGVAEGGITSPGPSTSPGVGLGLTPLDEAAEMHGYYGRRNQQAGQTAAGLDVECDVSSPVVPGYKPQLPLPPQPPQSSSREQP</sequence>
<dbReference type="EMBL" id="MU853334">
    <property type="protein sequence ID" value="KAK4115435.1"/>
    <property type="molecule type" value="Genomic_DNA"/>
</dbReference>
<feature type="compositionally biased region" description="Polar residues" evidence="1">
    <location>
        <begin position="318"/>
        <end position="333"/>
    </location>
</feature>
<keyword evidence="5" id="KW-1185">Reference proteome</keyword>
<feature type="chain" id="PRO_5042862391" description="Mid2 domain-containing protein" evidence="3">
    <location>
        <begin position="26"/>
        <end position="574"/>
    </location>
</feature>
<dbReference type="RefSeq" id="XP_064673005.1">
    <property type="nucleotide sequence ID" value="XM_064809448.1"/>
</dbReference>
<proteinExistence type="predicted"/>
<organism evidence="4 5">
    <name type="scientific">Canariomyces notabilis</name>
    <dbReference type="NCBI Taxonomy" id="2074819"/>
    <lineage>
        <taxon>Eukaryota</taxon>
        <taxon>Fungi</taxon>
        <taxon>Dikarya</taxon>
        <taxon>Ascomycota</taxon>
        <taxon>Pezizomycotina</taxon>
        <taxon>Sordariomycetes</taxon>
        <taxon>Sordariomycetidae</taxon>
        <taxon>Sordariales</taxon>
        <taxon>Chaetomiaceae</taxon>
        <taxon>Canariomyces</taxon>
    </lineage>
</organism>
<feature type="compositionally biased region" description="Basic and acidic residues" evidence="1">
    <location>
        <begin position="298"/>
        <end position="307"/>
    </location>
</feature>
<evidence type="ECO:0008006" key="6">
    <source>
        <dbReference type="Google" id="ProtNLM"/>
    </source>
</evidence>
<feature type="region of interest" description="Disordered" evidence="1">
    <location>
        <begin position="523"/>
        <end position="542"/>
    </location>
</feature>
<dbReference type="Proteomes" id="UP001302812">
    <property type="component" value="Unassembled WGS sequence"/>
</dbReference>
<reference evidence="4" key="1">
    <citation type="journal article" date="2023" name="Mol. Phylogenet. Evol.">
        <title>Genome-scale phylogeny and comparative genomics of the fungal order Sordariales.</title>
        <authorList>
            <person name="Hensen N."/>
            <person name="Bonometti L."/>
            <person name="Westerberg I."/>
            <person name="Brannstrom I.O."/>
            <person name="Guillou S."/>
            <person name="Cros-Aarteil S."/>
            <person name="Calhoun S."/>
            <person name="Haridas S."/>
            <person name="Kuo A."/>
            <person name="Mondo S."/>
            <person name="Pangilinan J."/>
            <person name="Riley R."/>
            <person name="LaButti K."/>
            <person name="Andreopoulos B."/>
            <person name="Lipzen A."/>
            <person name="Chen C."/>
            <person name="Yan M."/>
            <person name="Daum C."/>
            <person name="Ng V."/>
            <person name="Clum A."/>
            <person name="Steindorff A."/>
            <person name="Ohm R.A."/>
            <person name="Martin F."/>
            <person name="Silar P."/>
            <person name="Natvig D.O."/>
            <person name="Lalanne C."/>
            <person name="Gautier V."/>
            <person name="Ament-Velasquez S.L."/>
            <person name="Kruys A."/>
            <person name="Hutchinson M.I."/>
            <person name="Powell A.J."/>
            <person name="Barry K."/>
            <person name="Miller A.N."/>
            <person name="Grigoriev I.V."/>
            <person name="Debuchy R."/>
            <person name="Gladieux P."/>
            <person name="Hiltunen Thoren M."/>
            <person name="Johannesson H."/>
        </authorList>
    </citation>
    <scope>NUCLEOTIDE SEQUENCE</scope>
    <source>
        <strain evidence="4">CBS 508.74</strain>
    </source>
</reference>